<evidence type="ECO:0000313" key="4">
    <source>
        <dbReference type="Proteomes" id="UP000318741"/>
    </source>
</evidence>
<dbReference type="InterPro" id="IPR032710">
    <property type="entry name" value="NTF2-like_dom_sf"/>
</dbReference>
<keyword evidence="4" id="KW-1185">Reference proteome</keyword>
<feature type="region of interest" description="Disordered" evidence="1">
    <location>
        <begin position="1"/>
        <end position="27"/>
    </location>
</feature>
<evidence type="ECO:0000256" key="1">
    <source>
        <dbReference type="SAM" id="MobiDB-lite"/>
    </source>
</evidence>
<accession>A0A517P8V2</accession>
<evidence type="ECO:0000259" key="2">
    <source>
        <dbReference type="PROSITE" id="PS50943"/>
    </source>
</evidence>
<dbReference type="GO" id="GO:0003677">
    <property type="term" value="F:DNA binding"/>
    <property type="evidence" value="ECO:0007669"/>
    <property type="project" value="InterPro"/>
</dbReference>
<dbReference type="SUPFAM" id="SSF47413">
    <property type="entry name" value="lambda repressor-like DNA-binding domains"/>
    <property type="match status" value="1"/>
</dbReference>
<reference evidence="3 4" key="1">
    <citation type="submission" date="2019-02" db="EMBL/GenBank/DDBJ databases">
        <title>Deep-cultivation of Planctomycetes and their phenomic and genomic characterization uncovers novel biology.</title>
        <authorList>
            <person name="Wiegand S."/>
            <person name="Jogler M."/>
            <person name="Boedeker C."/>
            <person name="Pinto D."/>
            <person name="Vollmers J."/>
            <person name="Rivas-Marin E."/>
            <person name="Kohn T."/>
            <person name="Peeters S.H."/>
            <person name="Heuer A."/>
            <person name="Rast P."/>
            <person name="Oberbeckmann S."/>
            <person name="Bunk B."/>
            <person name="Jeske O."/>
            <person name="Meyerdierks A."/>
            <person name="Storesund J.E."/>
            <person name="Kallscheuer N."/>
            <person name="Luecker S."/>
            <person name="Lage O.M."/>
            <person name="Pohl T."/>
            <person name="Merkel B.J."/>
            <person name="Hornburger P."/>
            <person name="Mueller R.-W."/>
            <person name="Bruemmer F."/>
            <person name="Labrenz M."/>
            <person name="Spormann A.M."/>
            <person name="Op den Camp H."/>
            <person name="Overmann J."/>
            <person name="Amann R."/>
            <person name="Jetten M.S.M."/>
            <person name="Mascher T."/>
            <person name="Medema M.H."/>
            <person name="Devos D.P."/>
            <person name="Kaster A.-K."/>
            <person name="Ovreas L."/>
            <person name="Rohde M."/>
            <person name="Galperin M.Y."/>
            <person name="Jogler C."/>
        </authorList>
    </citation>
    <scope>NUCLEOTIDE SEQUENCE [LARGE SCALE GENOMIC DNA]</scope>
    <source>
        <strain evidence="3 4">CA12</strain>
    </source>
</reference>
<dbReference type="CDD" id="cd00093">
    <property type="entry name" value="HTH_XRE"/>
    <property type="match status" value="1"/>
</dbReference>
<dbReference type="EMBL" id="CP036265">
    <property type="protein sequence ID" value="QDT15806.1"/>
    <property type="molecule type" value="Genomic_DNA"/>
</dbReference>
<dbReference type="Pfam" id="PF13560">
    <property type="entry name" value="HTH_31"/>
    <property type="match status" value="1"/>
</dbReference>
<dbReference type="KEGG" id="acaf:CA12_19010"/>
<dbReference type="RefSeq" id="WP_165700653.1">
    <property type="nucleotide sequence ID" value="NZ_CP036265.1"/>
</dbReference>
<dbReference type="GO" id="GO:0030638">
    <property type="term" value="P:polyketide metabolic process"/>
    <property type="evidence" value="ECO:0007669"/>
    <property type="project" value="InterPro"/>
</dbReference>
<sequence>MVGQHGRTDRAKQHGGTDRAGPRADVTAGRVDASIRVDGARLRALRKAVGLTQQRLAEKAGYTERAVRKLECGGPVRRETLEDVLTALSDAGAADASRGAGGFLLDLPPDELARRMREWCRRAFAGRDLSVVDELIAPDIAGQAEGEAYRGREAIRARYAGLHAAFDPIELSIDRLTTDGQTVAVQWTAEVRHVGEFHGVPAQGRRATVSGYSWVRFENGLMAEFRDHWDVPALLRTLAGGRPVTLGGAPPDAAGSADRAQRVRAWFERAYNGRDPDAVDEFMAEDVTLFAEGETLTGRDAVRDRVAAVLAGFDPLRLTVDRILCDGEEVLVHWSVIKTHTGRFLNIEPTGRVVRVRGSSWGRFRDDGLIAEARDHWDVADLIRQLTEDPPPKV</sequence>
<gene>
    <name evidence="3" type="ORF">CA12_19010</name>
</gene>
<evidence type="ECO:0000313" key="3">
    <source>
        <dbReference type="EMBL" id="QDT15806.1"/>
    </source>
</evidence>
<dbReference type="SMART" id="SM00530">
    <property type="entry name" value="HTH_XRE"/>
    <property type="match status" value="1"/>
</dbReference>
<dbReference type="PROSITE" id="PS50943">
    <property type="entry name" value="HTH_CROC1"/>
    <property type="match status" value="1"/>
</dbReference>
<protein>
    <submittedName>
        <fullName evidence="3">SnoaL-like polyketide cyclase</fullName>
    </submittedName>
</protein>
<feature type="domain" description="HTH cro/C1-type" evidence="2">
    <location>
        <begin position="42"/>
        <end position="73"/>
    </location>
</feature>
<dbReference type="PANTHER" id="PTHR38436:SF1">
    <property type="entry name" value="ESTER CYCLASE"/>
    <property type="match status" value="1"/>
</dbReference>
<dbReference type="AlphaFoldDB" id="A0A517P8V2"/>
<feature type="compositionally biased region" description="Basic and acidic residues" evidence="1">
    <location>
        <begin position="1"/>
        <end position="22"/>
    </location>
</feature>
<dbReference type="InterPro" id="IPR009959">
    <property type="entry name" value="Cyclase_SnoaL-like"/>
</dbReference>
<dbReference type="InterPro" id="IPR010982">
    <property type="entry name" value="Lambda_DNA-bd_dom_sf"/>
</dbReference>
<dbReference type="Pfam" id="PF07366">
    <property type="entry name" value="SnoaL"/>
    <property type="match status" value="2"/>
</dbReference>
<organism evidence="3 4">
    <name type="scientific">Alienimonas californiensis</name>
    <dbReference type="NCBI Taxonomy" id="2527989"/>
    <lineage>
        <taxon>Bacteria</taxon>
        <taxon>Pseudomonadati</taxon>
        <taxon>Planctomycetota</taxon>
        <taxon>Planctomycetia</taxon>
        <taxon>Planctomycetales</taxon>
        <taxon>Planctomycetaceae</taxon>
        <taxon>Alienimonas</taxon>
    </lineage>
</organism>
<dbReference type="Gene3D" id="3.10.450.50">
    <property type="match status" value="2"/>
</dbReference>
<proteinExistence type="predicted"/>
<dbReference type="PANTHER" id="PTHR38436">
    <property type="entry name" value="POLYKETIDE CYCLASE SNOAL-LIKE DOMAIN"/>
    <property type="match status" value="1"/>
</dbReference>
<dbReference type="Gene3D" id="1.10.260.40">
    <property type="entry name" value="lambda repressor-like DNA-binding domains"/>
    <property type="match status" value="1"/>
</dbReference>
<dbReference type="InterPro" id="IPR001387">
    <property type="entry name" value="Cro/C1-type_HTH"/>
</dbReference>
<name>A0A517P8V2_9PLAN</name>
<dbReference type="Proteomes" id="UP000318741">
    <property type="component" value="Chromosome"/>
</dbReference>
<dbReference type="SUPFAM" id="SSF54427">
    <property type="entry name" value="NTF2-like"/>
    <property type="match status" value="2"/>
</dbReference>